<organism evidence="2 3">
    <name type="scientific">Cymbomonas tetramitiformis</name>
    <dbReference type="NCBI Taxonomy" id="36881"/>
    <lineage>
        <taxon>Eukaryota</taxon>
        <taxon>Viridiplantae</taxon>
        <taxon>Chlorophyta</taxon>
        <taxon>Pyramimonadophyceae</taxon>
        <taxon>Pyramimonadales</taxon>
        <taxon>Pyramimonadaceae</taxon>
        <taxon>Cymbomonas</taxon>
    </lineage>
</organism>
<keyword evidence="3" id="KW-1185">Reference proteome</keyword>
<evidence type="ECO:0000256" key="1">
    <source>
        <dbReference type="SAM" id="MobiDB-lite"/>
    </source>
</evidence>
<feature type="compositionally biased region" description="Acidic residues" evidence="1">
    <location>
        <begin position="150"/>
        <end position="159"/>
    </location>
</feature>
<sequence>MTCHGACGRVDVIGGGELNVIATGTSVGGEVRPSLCVIGNGPSAVLSAEAKMMVGGEERAAGQDDDKIDGSRSEGDGKMGVPECGVGARGGGRVGAIGDGSWRNPQCGRWRPKWQPASRAAASGRAARQVSREKRAAGQSGSEVGGSRPEDDDEVDEQGSEWVNGGGPDQRLARAIESAVLAGDVLGGAGEAGGQVVGRREQDAEGPGAQRHACSEGSPFQEGGVGEAADSPVGAGISSPRVASWPGQAGGAALLGRRVEWLDHEREQQTQAGVPPASPPRVEGLVGVAEDADAEGGGGAVGELPPVVAAVVAAVGTPQPSSRPDPTDGLESPPVPEGLVGLLGTPDGPSEGRGDPLGVAGVASPESADRDAPQLGAPRPSPGMERQRCFGTMREVILSPIPPTLAGEFPSSPPAPAWLALLPNRSPSVGLMRGRVAQALAPSPPHPGVRPPPTGSSGDRQVAAVACHGPSFPWWLRRVTARWSKTRPPRGGGEHALLDACALEALLRGEAGGADTFTHHQSILSRNFTADELDGISRFLDPPESVVFLDERGELPFIGTDGWAGAGSGLFRGAVISLSLRAVWRRMREADARRYGPLPEQDSSVVDFTVGAHGLSAVEAATTLQSFRVQELGGAGVPGWSANGMNLGDACSICTLEWESGQGASRRAKRTGWGPEVGGREGAGEDAVVRRPLLPVIPAPGSAAPRCERRRRAVDFDGDPPPGDWEELYRVSVPSAPAWPARASEERTFADVVSLVKEGQLSKAIRRLDPGALAPLVQETLEALKDLHPAGDGLPGRVQAAPLELEDAAVEAECRRLPVASGPGCSQLRFEHIGVIFGGGDGLPAIKHACQQLVEDRVPAGAGGQSGMQADADAVGDVFQPAASERWVSSAEGAQQGDPLCPFFMAVALQPALQTTLDEHPDVFIMAYLDDIHILGPPDKVCAAYDTIVRLLRAAGLELNVPKSTVFCPDGACLEFADVVDEAGTPMPGAVVPLPGIKVLGIPVGSDRWVTDKCVEMALAAGAILPKLARLDDPQEVAGNPYALGEEAVALSQLPTRLDRGNGGRAGSTGPSGGGPGCGAPGAGEFACARGGAGLGRVRL</sequence>
<evidence type="ECO:0000313" key="2">
    <source>
        <dbReference type="EMBL" id="KAK3254270.1"/>
    </source>
</evidence>
<feature type="region of interest" description="Disordered" evidence="1">
    <location>
        <begin position="440"/>
        <end position="460"/>
    </location>
</feature>
<feature type="region of interest" description="Disordered" evidence="1">
    <location>
        <begin position="1055"/>
        <end position="1078"/>
    </location>
</feature>
<dbReference type="AlphaFoldDB" id="A0AAE0CHJ4"/>
<feature type="compositionally biased region" description="Gly residues" evidence="1">
    <location>
        <begin position="1063"/>
        <end position="1078"/>
    </location>
</feature>
<feature type="compositionally biased region" description="Gly residues" evidence="1">
    <location>
        <begin position="186"/>
        <end position="196"/>
    </location>
</feature>
<accession>A0AAE0CHJ4</accession>
<dbReference type="Proteomes" id="UP001190700">
    <property type="component" value="Unassembled WGS sequence"/>
</dbReference>
<dbReference type="InterPro" id="IPR043128">
    <property type="entry name" value="Rev_trsase/Diguanyl_cyclase"/>
</dbReference>
<dbReference type="Gene3D" id="3.30.70.270">
    <property type="match status" value="1"/>
</dbReference>
<protein>
    <recommendedName>
        <fullName evidence="4">Reverse transcriptase domain-containing protein</fullName>
    </recommendedName>
</protein>
<proteinExistence type="predicted"/>
<name>A0AAE0CHJ4_9CHLO</name>
<dbReference type="EMBL" id="LGRX02023823">
    <property type="protein sequence ID" value="KAK3254270.1"/>
    <property type="molecule type" value="Genomic_DNA"/>
</dbReference>
<evidence type="ECO:0000313" key="3">
    <source>
        <dbReference type="Proteomes" id="UP001190700"/>
    </source>
</evidence>
<dbReference type="SUPFAM" id="SSF56672">
    <property type="entry name" value="DNA/RNA polymerases"/>
    <property type="match status" value="1"/>
</dbReference>
<evidence type="ECO:0008006" key="4">
    <source>
        <dbReference type="Google" id="ProtNLM"/>
    </source>
</evidence>
<feature type="compositionally biased region" description="Pro residues" evidence="1">
    <location>
        <begin position="442"/>
        <end position="454"/>
    </location>
</feature>
<comment type="caution">
    <text evidence="2">The sequence shown here is derived from an EMBL/GenBank/DDBJ whole genome shotgun (WGS) entry which is preliminary data.</text>
</comment>
<dbReference type="InterPro" id="IPR043502">
    <property type="entry name" value="DNA/RNA_pol_sf"/>
</dbReference>
<feature type="region of interest" description="Disordered" evidence="1">
    <location>
        <begin position="263"/>
        <end position="301"/>
    </location>
</feature>
<feature type="compositionally biased region" description="Gly residues" evidence="1">
    <location>
        <begin position="87"/>
        <end position="98"/>
    </location>
</feature>
<reference evidence="2 3" key="1">
    <citation type="journal article" date="2015" name="Genome Biol. Evol.">
        <title>Comparative Genomics of a Bacterivorous Green Alga Reveals Evolutionary Causalities and Consequences of Phago-Mixotrophic Mode of Nutrition.</title>
        <authorList>
            <person name="Burns J.A."/>
            <person name="Paasch A."/>
            <person name="Narechania A."/>
            <person name="Kim E."/>
        </authorList>
    </citation>
    <scope>NUCLEOTIDE SEQUENCE [LARGE SCALE GENOMIC DNA]</scope>
    <source>
        <strain evidence="2 3">PLY_AMNH</strain>
    </source>
</reference>
<feature type="compositionally biased region" description="Low complexity" evidence="1">
    <location>
        <begin position="117"/>
        <end position="129"/>
    </location>
</feature>
<feature type="region of interest" description="Disordered" evidence="1">
    <location>
        <begin position="186"/>
        <end position="249"/>
    </location>
</feature>
<feature type="region of interest" description="Disordered" evidence="1">
    <location>
        <begin position="57"/>
        <end position="170"/>
    </location>
</feature>
<gene>
    <name evidence="2" type="ORF">CYMTET_36512</name>
</gene>
<feature type="region of interest" description="Disordered" evidence="1">
    <location>
        <begin position="317"/>
        <end position="386"/>
    </location>
</feature>
<feature type="compositionally biased region" description="Basic and acidic residues" evidence="1">
    <location>
        <begin position="57"/>
        <end position="77"/>
    </location>
</feature>